<evidence type="ECO:0000256" key="5">
    <source>
        <dbReference type="ARBA" id="ARBA00022777"/>
    </source>
</evidence>
<dbReference type="InterPro" id="IPR017584">
    <property type="entry name" value="Pyridine_nucleo_diS_OxRdtase_N"/>
</dbReference>
<comment type="cofactor">
    <cofactor evidence="1">
        <name>FAD</name>
        <dbReference type="ChEBI" id="CHEBI:57692"/>
    </cofactor>
</comment>
<evidence type="ECO:0000256" key="9">
    <source>
        <dbReference type="ARBA" id="ARBA00023266"/>
    </source>
</evidence>
<evidence type="ECO:0000259" key="11">
    <source>
        <dbReference type="Pfam" id="PF02769"/>
    </source>
</evidence>
<dbReference type="AlphaFoldDB" id="A0AAJ1UG24"/>
<organism evidence="13 14">
    <name type="scientific">Rhodalgimonas zhirmunskyi</name>
    <dbReference type="NCBI Taxonomy" id="2964767"/>
    <lineage>
        <taxon>Bacteria</taxon>
        <taxon>Pseudomonadati</taxon>
        <taxon>Pseudomonadota</taxon>
        <taxon>Alphaproteobacteria</taxon>
        <taxon>Rhodobacterales</taxon>
        <taxon>Roseobacteraceae</taxon>
        <taxon>Rhodalgimonas</taxon>
    </lineage>
</organism>
<keyword evidence="9" id="KW-0711">Selenium</keyword>
<dbReference type="InterPro" id="IPR010918">
    <property type="entry name" value="PurM-like_C_dom"/>
</dbReference>
<keyword evidence="2" id="KW-0285">Flavoprotein</keyword>
<dbReference type="NCBIfam" id="TIGR03169">
    <property type="entry name" value="Nterm_to_SelD"/>
    <property type="match status" value="1"/>
</dbReference>
<proteinExistence type="predicted"/>
<dbReference type="Pfam" id="PF00586">
    <property type="entry name" value="AIRS"/>
    <property type="match status" value="1"/>
</dbReference>
<dbReference type="Gene3D" id="3.50.50.100">
    <property type="match status" value="1"/>
</dbReference>
<gene>
    <name evidence="13" type="primary">selD</name>
    <name evidence="13" type="ORF">NOI20_15310</name>
</gene>
<sequence length="731" mass="76636">MMNAPLPLTRDLVFVGGGHAHALALRMWGMNPLPGARVTVIDPNPSAPYTGMLPGHVAGHYARDALEIDLVRLCRFAGARLVRGRATSIDAVAQTITVEGGVIEPREIAYDVASIDIGIHAKMPGIEGFSEHAIAVKPLGPYAAAWDEFLRRVEAGDRPPEATVIGGGIAGIEIAMAMAHALKARAGEARVNLIEAGPVIAANTPKARRRLEQKLRAQGVTVLTGARAVRIEADCVHLDDGTRIESAFTVGSAGARAYEWLADCDLPTSDDGFLRIGADLRVPGYETLFAAGDCAHFDPRPLAKAGVYAVREAPVLFQNIRAVLSDRKTRPFKPQRDYLKLISLGGKSALAEKFGTVFSGPLLWRWKDQIDQKFMSQFKDFPQMSETRLPRLRASGGDADAQPLCGGCGSKVAPGTLADILGHQPALARPDVITGPGDDAAILEIGQRKQVLTTDHLRAFTSDYAVQARITALHALGDVWAMGAEPQAALASITLPRMSAPLQARTMAEIMDAAGAVLRDAGAELVGGHSTMGAEMSLGFTLTGLLEEKAISNAGARVGDVLILTRPIGSGTILAGEMRGMATGRDVAALLDGLQRPQGDAAAILSGAHAMTDVTGFGLAGHLLAICRASNVGAEIDLTAIPLYEGAEALARSGVRSTIWQENRDAAPVEGAGDSARAALLHDPQTAGGFLASVDEGECAVLLEALKKAGHGAARIGRIVGGTSVIRAVQS</sequence>
<evidence type="ECO:0000256" key="1">
    <source>
        <dbReference type="ARBA" id="ARBA00001974"/>
    </source>
</evidence>
<dbReference type="GO" id="GO:0004756">
    <property type="term" value="F:selenide, water dikinase activity"/>
    <property type="evidence" value="ECO:0007669"/>
    <property type="project" value="UniProtKB-EC"/>
</dbReference>
<dbReference type="GO" id="GO:0019646">
    <property type="term" value="P:aerobic electron transport chain"/>
    <property type="evidence" value="ECO:0007669"/>
    <property type="project" value="TreeGrafter"/>
</dbReference>
<evidence type="ECO:0000256" key="7">
    <source>
        <dbReference type="ARBA" id="ARBA00022840"/>
    </source>
</evidence>
<keyword evidence="14" id="KW-1185">Reference proteome</keyword>
<evidence type="ECO:0000259" key="10">
    <source>
        <dbReference type="Pfam" id="PF00586"/>
    </source>
</evidence>
<evidence type="ECO:0000256" key="4">
    <source>
        <dbReference type="ARBA" id="ARBA00022741"/>
    </source>
</evidence>
<dbReference type="SUPFAM" id="SSF56042">
    <property type="entry name" value="PurM C-terminal domain-like"/>
    <property type="match status" value="1"/>
</dbReference>
<dbReference type="RefSeq" id="WP_317627102.1">
    <property type="nucleotide sequence ID" value="NZ_JANFFA010000004.1"/>
</dbReference>
<keyword evidence="3 13" id="KW-0808">Transferase</keyword>
<dbReference type="InterPro" id="IPR004536">
    <property type="entry name" value="SPS/SelD"/>
</dbReference>
<keyword evidence="5" id="KW-0418">Kinase</keyword>
<dbReference type="GO" id="GO:0003955">
    <property type="term" value="F:NAD(P)H dehydrogenase (quinone) activity"/>
    <property type="evidence" value="ECO:0007669"/>
    <property type="project" value="TreeGrafter"/>
</dbReference>
<evidence type="ECO:0000256" key="6">
    <source>
        <dbReference type="ARBA" id="ARBA00022827"/>
    </source>
</evidence>
<accession>A0AAJ1UG24</accession>
<dbReference type="SUPFAM" id="SSF51905">
    <property type="entry name" value="FAD/NAD(P)-binding domain"/>
    <property type="match status" value="2"/>
</dbReference>
<keyword evidence="8" id="KW-0560">Oxidoreductase</keyword>
<dbReference type="Pfam" id="PF07992">
    <property type="entry name" value="Pyr_redox_2"/>
    <property type="match status" value="1"/>
</dbReference>
<feature type="domain" description="PurM-like C-terminal" evidence="11">
    <location>
        <begin position="557"/>
        <end position="725"/>
    </location>
</feature>
<dbReference type="PANTHER" id="PTHR42913:SF9">
    <property type="entry name" value="SLR1591 PROTEIN"/>
    <property type="match status" value="1"/>
</dbReference>
<evidence type="ECO:0000256" key="8">
    <source>
        <dbReference type="ARBA" id="ARBA00023002"/>
    </source>
</evidence>
<dbReference type="Gene3D" id="3.30.1330.10">
    <property type="entry name" value="PurM-like, N-terminal domain"/>
    <property type="match status" value="1"/>
</dbReference>
<dbReference type="Pfam" id="PF02769">
    <property type="entry name" value="AIRS_C"/>
    <property type="match status" value="1"/>
</dbReference>
<dbReference type="InterPro" id="IPR036188">
    <property type="entry name" value="FAD/NAD-bd_sf"/>
</dbReference>
<name>A0AAJ1UG24_9RHOB</name>
<dbReference type="Gene3D" id="3.90.650.10">
    <property type="entry name" value="PurM-like C-terminal domain"/>
    <property type="match status" value="1"/>
</dbReference>
<keyword evidence="4" id="KW-0547">Nucleotide-binding</keyword>
<evidence type="ECO:0000313" key="13">
    <source>
        <dbReference type="EMBL" id="MDQ2095487.1"/>
    </source>
</evidence>
<dbReference type="EMBL" id="JANFFA010000004">
    <property type="protein sequence ID" value="MDQ2095487.1"/>
    <property type="molecule type" value="Genomic_DNA"/>
</dbReference>
<reference evidence="13" key="2">
    <citation type="submission" date="2023-04" db="EMBL/GenBank/DDBJ databases">
        <title>'Rhodoalgimonas zhirmunskyi' gen. nov., isolated from a red alga.</title>
        <authorList>
            <person name="Nedashkovskaya O.I."/>
            <person name="Otstavnykh N.Y."/>
            <person name="Bystritskaya E.P."/>
            <person name="Balabanova L.A."/>
            <person name="Isaeva M.P."/>
        </authorList>
    </citation>
    <scope>NUCLEOTIDE SEQUENCE</scope>
    <source>
        <strain evidence="13">10Alg 79</strain>
    </source>
</reference>
<evidence type="ECO:0000259" key="12">
    <source>
        <dbReference type="Pfam" id="PF07992"/>
    </source>
</evidence>
<keyword evidence="7" id="KW-0067">ATP-binding</keyword>
<dbReference type="Proteomes" id="UP001227162">
    <property type="component" value="Unassembled WGS sequence"/>
</dbReference>
<comment type="caution">
    <text evidence="13">The sequence shown here is derived from an EMBL/GenBank/DDBJ whole genome shotgun (WGS) entry which is preliminary data.</text>
</comment>
<evidence type="ECO:0000256" key="3">
    <source>
        <dbReference type="ARBA" id="ARBA00022679"/>
    </source>
</evidence>
<feature type="domain" description="FAD/NAD(P)-binding" evidence="12">
    <location>
        <begin position="11"/>
        <end position="300"/>
    </location>
</feature>
<dbReference type="EC" id="2.7.9.3" evidence="13"/>
<evidence type="ECO:0000256" key="2">
    <source>
        <dbReference type="ARBA" id="ARBA00022630"/>
    </source>
</evidence>
<keyword evidence="6" id="KW-0274">FAD</keyword>
<dbReference type="InterPro" id="IPR036676">
    <property type="entry name" value="PurM-like_C_sf"/>
</dbReference>
<feature type="domain" description="PurM-like N-terminal" evidence="10">
    <location>
        <begin position="437"/>
        <end position="545"/>
    </location>
</feature>
<dbReference type="PANTHER" id="PTHR42913">
    <property type="entry name" value="APOPTOSIS-INDUCING FACTOR 1"/>
    <property type="match status" value="1"/>
</dbReference>
<evidence type="ECO:0000313" key="14">
    <source>
        <dbReference type="Proteomes" id="UP001227162"/>
    </source>
</evidence>
<protein>
    <submittedName>
        <fullName evidence="13">Selenide, water dikinase SelD</fullName>
        <ecNumber evidence="13">2.7.9.3</ecNumber>
    </submittedName>
</protein>
<dbReference type="InterPro" id="IPR016188">
    <property type="entry name" value="PurM-like_N"/>
</dbReference>
<dbReference type="InterPro" id="IPR023753">
    <property type="entry name" value="FAD/NAD-binding_dom"/>
</dbReference>
<dbReference type="CDD" id="cd02195">
    <property type="entry name" value="SelD"/>
    <property type="match status" value="1"/>
</dbReference>
<dbReference type="SUPFAM" id="SSF55326">
    <property type="entry name" value="PurM N-terminal domain-like"/>
    <property type="match status" value="1"/>
</dbReference>
<dbReference type="GO" id="GO:0005524">
    <property type="term" value="F:ATP binding"/>
    <property type="evidence" value="ECO:0007669"/>
    <property type="project" value="UniProtKB-KW"/>
</dbReference>
<dbReference type="InterPro" id="IPR036921">
    <property type="entry name" value="PurM-like_N_sf"/>
</dbReference>
<dbReference type="InterPro" id="IPR051169">
    <property type="entry name" value="NADH-Q_oxidoreductase"/>
</dbReference>
<dbReference type="NCBIfam" id="TIGR00476">
    <property type="entry name" value="selD"/>
    <property type="match status" value="1"/>
</dbReference>
<reference evidence="13" key="1">
    <citation type="submission" date="2022-07" db="EMBL/GenBank/DDBJ databases">
        <authorList>
            <person name="Otstavnykh N."/>
            <person name="Isaeva M."/>
            <person name="Bystritskaya E."/>
        </authorList>
    </citation>
    <scope>NUCLEOTIDE SEQUENCE</scope>
    <source>
        <strain evidence="13">10Alg 79</strain>
    </source>
</reference>